<name>A0A6C0B0M3_9ZZZZ</name>
<reference evidence="1" key="1">
    <citation type="journal article" date="2020" name="Nature">
        <title>Giant virus diversity and host interactions through global metagenomics.</title>
        <authorList>
            <person name="Schulz F."/>
            <person name="Roux S."/>
            <person name="Paez-Espino D."/>
            <person name="Jungbluth S."/>
            <person name="Walsh D.A."/>
            <person name="Denef V.J."/>
            <person name="McMahon K.D."/>
            <person name="Konstantinidis K.T."/>
            <person name="Eloe-Fadrosh E.A."/>
            <person name="Kyrpides N.C."/>
            <person name="Woyke T."/>
        </authorList>
    </citation>
    <scope>NUCLEOTIDE SEQUENCE</scope>
    <source>
        <strain evidence="1">GVMAG-M-3300009185-36</strain>
    </source>
</reference>
<proteinExistence type="predicted"/>
<sequence length="181" mass="19762">MSGFPLFHATTRGGLEDRHSNADSSKRNMSATYYANSPASCGNGSAWSAAAEYVGLVPRGNFGNSPEGGCAIDTQSELLFGNPATARFKGPKQLFQRPFPTTPFLGMGTIDGIPEQNKVIFGHSTANRKSIQTVTDKQFPVFEPLIQEKKDDIVQDNYFVEPFLRGGFASRLVPKVRIDLK</sequence>
<dbReference type="EMBL" id="MN739048">
    <property type="protein sequence ID" value="QHS85757.1"/>
    <property type="molecule type" value="Genomic_DNA"/>
</dbReference>
<organism evidence="1">
    <name type="scientific">viral metagenome</name>
    <dbReference type="NCBI Taxonomy" id="1070528"/>
    <lineage>
        <taxon>unclassified sequences</taxon>
        <taxon>metagenomes</taxon>
        <taxon>organismal metagenomes</taxon>
    </lineage>
</organism>
<accession>A0A6C0B0M3</accession>
<evidence type="ECO:0000313" key="1">
    <source>
        <dbReference type="EMBL" id="QHS85757.1"/>
    </source>
</evidence>
<dbReference type="AlphaFoldDB" id="A0A6C0B0M3"/>
<protein>
    <submittedName>
        <fullName evidence="1">Uncharacterized protein</fullName>
    </submittedName>
</protein>